<accession>A0AAD9P3D5</accession>
<dbReference type="Pfam" id="PF02931">
    <property type="entry name" value="Neur_chan_LBD"/>
    <property type="match status" value="1"/>
</dbReference>
<comment type="subcellular location">
    <subcellularLocation>
        <location evidence="1">Membrane</location>
        <topology evidence="1">Multi-pass membrane protein</topology>
    </subcellularLocation>
</comment>
<gene>
    <name evidence="8" type="ORF">NP493_166g01027</name>
</gene>
<evidence type="ECO:0000256" key="4">
    <source>
        <dbReference type="ARBA" id="ARBA00023136"/>
    </source>
</evidence>
<dbReference type="PROSITE" id="PS00236">
    <property type="entry name" value="NEUROTR_ION_CHANNEL"/>
    <property type="match status" value="1"/>
</dbReference>
<dbReference type="Gene3D" id="2.70.170.10">
    <property type="entry name" value="Neurotransmitter-gated ion-channel ligand-binding domain"/>
    <property type="match status" value="1"/>
</dbReference>
<dbReference type="Proteomes" id="UP001209878">
    <property type="component" value="Unassembled WGS sequence"/>
</dbReference>
<keyword evidence="4 5" id="KW-0472">Membrane</keyword>
<keyword evidence="9" id="KW-1185">Reference proteome</keyword>
<feature type="domain" description="Neurotransmitter-gated ion-channel transmembrane" evidence="7">
    <location>
        <begin position="132"/>
        <end position="191"/>
    </location>
</feature>
<evidence type="ECO:0000256" key="1">
    <source>
        <dbReference type="ARBA" id="ARBA00004141"/>
    </source>
</evidence>
<evidence type="ECO:0000313" key="9">
    <source>
        <dbReference type="Proteomes" id="UP001209878"/>
    </source>
</evidence>
<evidence type="ECO:0000259" key="6">
    <source>
        <dbReference type="Pfam" id="PF02931"/>
    </source>
</evidence>
<name>A0AAD9P3D5_RIDPI</name>
<feature type="transmembrane region" description="Helical" evidence="5">
    <location>
        <begin position="157"/>
        <end position="175"/>
    </location>
</feature>
<dbReference type="Pfam" id="PF02932">
    <property type="entry name" value="Neur_chan_memb"/>
    <property type="match status" value="1"/>
</dbReference>
<organism evidence="8 9">
    <name type="scientific">Ridgeia piscesae</name>
    <name type="common">Tubeworm</name>
    <dbReference type="NCBI Taxonomy" id="27915"/>
    <lineage>
        <taxon>Eukaryota</taxon>
        <taxon>Metazoa</taxon>
        <taxon>Spiralia</taxon>
        <taxon>Lophotrochozoa</taxon>
        <taxon>Annelida</taxon>
        <taxon>Polychaeta</taxon>
        <taxon>Sedentaria</taxon>
        <taxon>Canalipalpata</taxon>
        <taxon>Sabellida</taxon>
        <taxon>Siboglinidae</taxon>
        <taxon>Ridgeia</taxon>
    </lineage>
</organism>
<dbReference type="GO" id="GO:0016020">
    <property type="term" value="C:membrane"/>
    <property type="evidence" value="ECO:0007669"/>
    <property type="project" value="UniProtKB-SubCell"/>
</dbReference>
<dbReference type="InterPro" id="IPR036719">
    <property type="entry name" value="Neuro-gated_channel_TM_sf"/>
</dbReference>
<dbReference type="InterPro" id="IPR006201">
    <property type="entry name" value="Neur_channel"/>
</dbReference>
<dbReference type="SUPFAM" id="SSF63712">
    <property type="entry name" value="Nicotinic receptor ligand binding domain-like"/>
    <property type="match status" value="1"/>
</dbReference>
<comment type="caution">
    <text evidence="8">The sequence shown here is derived from an EMBL/GenBank/DDBJ whole genome shotgun (WGS) entry which is preliminary data.</text>
</comment>
<dbReference type="CDD" id="cd18989">
    <property type="entry name" value="LGIC_ECD_cation"/>
    <property type="match status" value="1"/>
</dbReference>
<dbReference type="EMBL" id="JAODUO010000166">
    <property type="protein sequence ID" value="KAK2187407.1"/>
    <property type="molecule type" value="Genomic_DNA"/>
</dbReference>
<sequence>MPELVLVNSVETGSDMSLAENKYRVQIYADGVIAWMPGFKFRTTCLVDLTKFPFDRQTCFINLTSWMYPIQYVELNVRSEKVIVGQMQANGEWDLVKASADRFLVNNRFGIMSIIYFTIELKRKSRFYVMHLVLPAVTMSIMSVFVFILPVESGEKISLGISLFIAYSVLILLVADNMPTNANAMPVLCTYPASHYCLQLY</sequence>
<evidence type="ECO:0000259" key="7">
    <source>
        <dbReference type="Pfam" id="PF02932"/>
    </source>
</evidence>
<keyword evidence="2 5" id="KW-0812">Transmembrane</keyword>
<evidence type="ECO:0000256" key="2">
    <source>
        <dbReference type="ARBA" id="ARBA00022692"/>
    </source>
</evidence>
<feature type="domain" description="Neurotransmitter-gated ion-channel ligand-binding" evidence="6">
    <location>
        <begin position="1"/>
        <end position="124"/>
    </location>
</feature>
<dbReference type="Gene3D" id="1.20.58.390">
    <property type="entry name" value="Neurotransmitter-gated ion-channel transmembrane domain"/>
    <property type="match status" value="1"/>
</dbReference>
<dbReference type="GO" id="GO:0004888">
    <property type="term" value="F:transmembrane signaling receptor activity"/>
    <property type="evidence" value="ECO:0007669"/>
    <property type="project" value="InterPro"/>
</dbReference>
<dbReference type="GO" id="GO:0005230">
    <property type="term" value="F:extracellular ligand-gated monoatomic ion channel activity"/>
    <property type="evidence" value="ECO:0007669"/>
    <property type="project" value="InterPro"/>
</dbReference>
<dbReference type="InterPro" id="IPR006029">
    <property type="entry name" value="Neurotrans-gated_channel_TM"/>
</dbReference>
<dbReference type="InterPro" id="IPR018000">
    <property type="entry name" value="Neurotransmitter_ion_chnl_CS"/>
</dbReference>
<feature type="transmembrane region" description="Helical" evidence="5">
    <location>
        <begin position="127"/>
        <end position="151"/>
    </location>
</feature>
<dbReference type="AlphaFoldDB" id="A0AAD9P3D5"/>
<protein>
    <recommendedName>
        <fullName evidence="10">Neurotransmitter-gated ion-channel ligand-binding domain-containing protein</fullName>
    </recommendedName>
</protein>
<evidence type="ECO:0000256" key="5">
    <source>
        <dbReference type="SAM" id="Phobius"/>
    </source>
</evidence>
<evidence type="ECO:0008006" key="10">
    <source>
        <dbReference type="Google" id="ProtNLM"/>
    </source>
</evidence>
<dbReference type="SUPFAM" id="SSF90112">
    <property type="entry name" value="Neurotransmitter-gated ion-channel transmembrane pore"/>
    <property type="match status" value="1"/>
</dbReference>
<evidence type="ECO:0000313" key="8">
    <source>
        <dbReference type="EMBL" id="KAK2187407.1"/>
    </source>
</evidence>
<dbReference type="InterPro" id="IPR038050">
    <property type="entry name" value="Neuro_actylchol_rec"/>
</dbReference>
<proteinExistence type="predicted"/>
<dbReference type="InterPro" id="IPR006202">
    <property type="entry name" value="Neur_chan_lig-bd"/>
</dbReference>
<keyword evidence="3 5" id="KW-1133">Transmembrane helix</keyword>
<reference evidence="8" key="1">
    <citation type="journal article" date="2023" name="Mol. Biol. Evol.">
        <title>Third-Generation Sequencing Reveals the Adaptive Role of the Epigenome in Three Deep-Sea Polychaetes.</title>
        <authorList>
            <person name="Perez M."/>
            <person name="Aroh O."/>
            <person name="Sun Y."/>
            <person name="Lan Y."/>
            <person name="Juniper S.K."/>
            <person name="Young C.R."/>
            <person name="Angers B."/>
            <person name="Qian P.Y."/>
        </authorList>
    </citation>
    <scope>NUCLEOTIDE SEQUENCE</scope>
    <source>
        <strain evidence="8">R07B-5</strain>
    </source>
</reference>
<evidence type="ECO:0000256" key="3">
    <source>
        <dbReference type="ARBA" id="ARBA00022989"/>
    </source>
</evidence>
<dbReference type="InterPro" id="IPR036734">
    <property type="entry name" value="Neur_chan_lig-bd_sf"/>
</dbReference>
<dbReference type="CDD" id="cd19051">
    <property type="entry name" value="LGIC_TM_cation"/>
    <property type="match status" value="1"/>
</dbReference>
<dbReference type="PANTHER" id="PTHR18945">
    <property type="entry name" value="NEUROTRANSMITTER GATED ION CHANNEL"/>
    <property type="match status" value="1"/>
</dbReference>